<dbReference type="PANTHER" id="PTHR33562">
    <property type="entry name" value="ATILLA, ISOFORM B-RELATED-RELATED"/>
    <property type="match status" value="1"/>
</dbReference>
<feature type="signal peptide" evidence="9">
    <location>
        <begin position="1"/>
        <end position="28"/>
    </location>
</feature>
<keyword evidence="5" id="KW-1133">Transmembrane helix</keyword>
<feature type="chain" id="PRO_5046021144" description="Protein sleepless" evidence="9">
    <location>
        <begin position="29"/>
        <end position="199"/>
    </location>
</feature>
<evidence type="ECO:0000313" key="11">
    <source>
        <dbReference type="Proteomes" id="UP001153148"/>
    </source>
</evidence>
<evidence type="ECO:0000256" key="7">
    <source>
        <dbReference type="ARBA" id="ARBA00023180"/>
    </source>
</evidence>
<keyword evidence="6" id="KW-0472">Membrane</keyword>
<evidence type="ECO:0000256" key="1">
    <source>
        <dbReference type="ARBA" id="ARBA00004589"/>
    </source>
</evidence>
<keyword evidence="4 9" id="KW-0732">Signal</keyword>
<protein>
    <recommendedName>
        <fullName evidence="12">Protein sleepless</fullName>
    </recommendedName>
</protein>
<comment type="caution">
    <text evidence="10">The sequence shown here is derived from an EMBL/GenBank/DDBJ whole genome shotgun (WGS) entry which is preliminary data.</text>
</comment>
<name>A0ABN7NWY2_TIMPD</name>
<dbReference type="EMBL" id="CAJPIN010008587">
    <property type="protein sequence ID" value="CAG2059041.1"/>
    <property type="molecule type" value="Genomic_DNA"/>
</dbReference>
<accession>A0ABN7NWY2</accession>
<keyword evidence="7" id="KW-0325">Glycoprotein</keyword>
<dbReference type="InterPro" id="IPR031424">
    <property type="entry name" value="QVR-like"/>
</dbReference>
<reference evidence="10" key="1">
    <citation type="submission" date="2021-03" db="EMBL/GenBank/DDBJ databases">
        <authorList>
            <person name="Tran Van P."/>
        </authorList>
    </citation>
    <scope>NUCLEOTIDE SEQUENCE</scope>
</reference>
<dbReference type="PANTHER" id="PTHR33562:SF22">
    <property type="entry name" value="PROTEIN QUIVER"/>
    <property type="match status" value="1"/>
</dbReference>
<evidence type="ECO:0008006" key="12">
    <source>
        <dbReference type="Google" id="ProtNLM"/>
    </source>
</evidence>
<evidence type="ECO:0000256" key="8">
    <source>
        <dbReference type="ARBA" id="ARBA00023288"/>
    </source>
</evidence>
<sequence>MRRKEPVISVCVLTLLLVGCYLPQNAQASRLACYAFGLYERIRILKRCFACRSRGDLGSCKDPFKFNSTLAQDERGLEAVPCASGWCGKFMEGGTTFKDDDYGVATQRMCLQRAPNDSEERCAYTVWGNKKVYMCFCQGDLCNTAGVTPLPPLMLVTSLAALVAYISKKWFTVKELSNYCESFRCKFRALGGLTNNIVP</sequence>
<dbReference type="Pfam" id="PF17064">
    <property type="entry name" value="QVR"/>
    <property type="match status" value="1"/>
</dbReference>
<evidence type="ECO:0000256" key="3">
    <source>
        <dbReference type="ARBA" id="ARBA00022692"/>
    </source>
</evidence>
<comment type="subcellular location">
    <subcellularLocation>
        <location evidence="1">Membrane</location>
        <topology evidence="1">Lipid-anchor</topology>
        <topology evidence="1">GPI-anchor</topology>
    </subcellularLocation>
</comment>
<evidence type="ECO:0000256" key="5">
    <source>
        <dbReference type="ARBA" id="ARBA00022989"/>
    </source>
</evidence>
<dbReference type="PROSITE" id="PS51257">
    <property type="entry name" value="PROKAR_LIPOPROTEIN"/>
    <property type="match status" value="1"/>
</dbReference>
<evidence type="ECO:0000256" key="9">
    <source>
        <dbReference type="SAM" id="SignalP"/>
    </source>
</evidence>
<dbReference type="InterPro" id="IPR050975">
    <property type="entry name" value="Sleep_regulator"/>
</dbReference>
<gene>
    <name evidence="10" type="ORF">TPAB3V08_LOCUS6007</name>
</gene>
<proteinExistence type="predicted"/>
<keyword evidence="11" id="KW-1185">Reference proteome</keyword>
<keyword evidence="3" id="KW-0812">Transmembrane</keyword>
<evidence type="ECO:0000256" key="6">
    <source>
        <dbReference type="ARBA" id="ARBA00023136"/>
    </source>
</evidence>
<organism evidence="10 11">
    <name type="scientific">Timema podura</name>
    <name type="common">Walking stick</name>
    <dbReference type="NCBI Taxonomy" id="61482"/>
    <lineage>
        <taxon>Eukaryota</taxon>
        <taxon>Metazoa</taxon>
        <taxon>Ecdysozoa</taxon>
        <taxon>Arthropoda</taxon>
        <taxon>Hexapoda</taxon>
        <taxon>Insecta</taxon>
        <taxon>Pterygota</taxon>
        <taxon>Neoptera</taxon>
        <taxon>Polyneoptera</taxon>
        <taxon>Phasmatodea</taxon>
        <taxon>Timematodea</taxon>
        <taxon>Timematoidea</taxon>
        <taxon>Timematidae</taxon>
        <taxon>Timema</taxon>
    </lineage>
</organism>
<keyword evidence="8" id="KW-0449">Lipoprotein</keyword>
<dbReference type="Proteomes" id="UP001153148">
    <property type="component" value="Unassembled WGS sequence"/>
</dbReference>
<evidence type="ECO:0000256" key="2">
    <source>
        <dbReference type="ARBA" id="ARBA00022622"/>
    </source>
</evidence>
<dbReference type="CDD" id="cd23589">
    <property type="entry name" value="TFP_LU_ECD_Rtv"/>
    <property type="match status" value="1"/>
</dbReference>
<keyword evidence="2" id="KW-0336">GPI-anchor</keyword>
<evidence type="ECO:0000256" key="4">
    <source>
        <dbReference type="ARBA" id="ARBA00022729"/>
    </source>
</evidence>
<evidence type="ECO:0000313" key="10">
    <source>
        <dbReference type="EMBL" id="CAG2059041.1"/>
    </source>
</evidence>